<keyword evidence="3" id="KW-1185">Reference proteome</keyword>
<evidence type="ECO:0000256" key="1">
    <source>
        <dbReference type="SAM" id="MobiDB-lite"/>
    </source>
</evidence>
<gene>
    <name evidence="2" type="ORF">EDD38_4887</name>
</gene>
<dbReference type="AlphaFoldDB" id="A0A3N4RSZ3"/>
<protein>
    <submittedName>
        <fullName evidence="2">Uncharacterized protein</fullName>
    </submittedName>
</protein>
<reference evidence="2 3" key="1">
    <citation type="submission" date="2018-11" db="EMBL/GenBank/DDBJ databases">
        <title>Sequencing the genomes of 1000 actinobacteria strains.</title>
        <authorList>
            <person name="Klenk H.-P."/>
        </authorList>
    </citation>
    <scope>NUCLEOTIDE SEQUENCE [LARGE SCALE GENOMIC DNA]</scope>
    <source>
        <strain evidence="2 3">DSM 44781</strain>
    </source>
</reference>
<proteinExistence type="predicted"/>
<comment type="caution">
    <text evidence="2">The sequence shown here is derived from an EMBL/GenBank/DDBJ whole genome shotgun (WGS) entry which is preliminary data.</text>
</comment>
<feature type="region of interest" description="Disordered" evidence="1">
    <location>
        <begin position="1"/>
        <end position="22"/>
    </location>
</feature>
<dbReference type="RefSeq" id="WP_123819509.1">
    <property type="nucleotide sequence ID" value="NZ_RKQG01000001.1"/>
</dbReference>
<accession>A0A3N4RSZ3</accession>
<name>A0A3N4RSZ3_9ACTN</name>
<sequence>MTGQRELDGASAANTADSTGTAHADRAATVEFDVPPDFVPFEPADGVDDAYELVLARLGPAAEGLPPARRQALTELYAAGSAALDGAGAIWPGTCLGTVGDRLSTATLTVTALGTEDGTPQATAAAGLVEVLTPPDAGPSPTLRRFDAPAGPVVITLEQQPGWQLTAEEGVPLLSAKAYLPMPPALRGVLLLELSTPDVDSWPEV</sequence>
<dbReference type="Proteomes" id="UP000266906">
    <property type="component" value="Unassembled WGS sequence"/>
</dbReference>
<feature type="compositionally biased region" description="Polar residues" evidence="1">
    <location>
        <begin position="12"/>
        <end position="21"/>
    </location>
</feature>
<organism evidence="2 3">
    <name type="scientific">Kitasatospora cineracea</name>
    <dbReference type="NCBI Taxonomy" id="88074"/>
    <lineage>
        <taxon>Bacteria</taxon>
        <taxon>Bacillati</taxon>
        <taxon>Actinomycetota</taxon>
        <taxon>Actinomycetes</taxon>
        <taxon>Kitasatosporales</taxon>
        <taxon>Streptomycetaceae</taxon>
        <taxon>Kitasatospora</taxon>
    </lineage>
</organism>
<dbReference type="EMBL" id="RKQG01000001">
    <property type="protein sequence ID" value="RPE36512.1"/>
    <property type="molecule type" value="Genomic_DNA"/>
</dbReference>
<evidence type="ECO:0000313" key="2">
    <source>
        <dbReference type="EMBL" id="RPE36512.1"/>
    </source>
</evidence>
<evidence type="ECO:0000313" key="3">
    <source>
        <dbReference type="Proteomes" id="UP000266906"/>
    </source>
</evidence>